<sequence length="353" mass="37046">MPIDEIRSGAYGFISVRGFSRVAGNAPNRAPRGTDANGAAAAAPPRDRRRAAVERVRRDGNFPRRLLRAFRLGAFAALLSPAVPPSGSGATGFAFPPSPPTPALLTSVSLDPPKGVALHVERSVDPAAARSPRTPLKNIADFHRTRSSGGVGFSRSIRPPHPISKPPFFARKQERSASSGRPGTCASCSAEENPSRPDAHSARNVAGNPRPPAAPPHGSRSWRQAGLVAAAAAHALDTNFPGELRRTHAEARTLARLLSESGFLITQPTETNMVWASSRPFGVPVADLAAAVESEMIDIVGYGDRDEFELRLVVHLQSGGEEGVRRLAQALERAAKAAGNNGGAGSKLSASGK</sequence>
<reference evidence="2 3" key="1">
    <citation type="journal article" name="Sci. Rep.">
        <title>Genome-scale phylogenetic analyses confirm Olpidium as the closest living zoosporic fungus to the non-flagellated, terrestrial fungi.</title>
        <authorList>
            <person name="Chang Y."/>
            <person name="Rochon D."/>
            <person name="Sekimoto S."/>
            <person name="Wang Y."/>
            <person name="Chovatia M."/>
            <person name="Sandor L."/>
            <person name="Salamov A."/>
            <person name="Grigoriev I.V."/>
            <person name="Stajich J.E."/>
            <person name="Spatafora J.W."/>
        </authorList>
    </citation>
    <scope>NUCLEOTIDE SEQUENCE [LARGE SCALE GENOMIC DNA]</scope>
    <source>
        <strain evidence="2">S191</strain>
    </source>
</reference>
<dbReference type="EMBL" id="JAEFCI010001448">
    <property type="protein sequence ID" value="KAG5462899.1"/>
    <property type="molecule type" value="Genomic_DNA"/>
</dbReference>
<accession>A0A8H8A0G7</accession>
<dbReference type="AlphaFoldDB" id="A0A8H8A0G7"/>
<dbReference type="InterPro" id="IPR015422">
    <property type="entry name" value="PyrdxlP-dep_Trfase_small"/>
</dbReference>
<name>A0A8H8A0G7_9FUNG</name>
<evidence type="ECO:0000313" key="2">
    <source>
        <dbReference type="EMBL" id="KAG5462899.1"/>
    </source>
</evidence>
<comment type="caution">
    <text evidence="2">The sequence shown here is derived from an EMBL/GenBank/DDBJ whole genome shotgun (WGS) entry which is preliminary data.</text>
</comment>
<proteinExistence type="predicted"/>
<dbReference type="SUPFAM" id="SSF53383">
    <property type="entry name" value="PLP-dependent transferases"/>
    <property type="match status" value="1"/>
</dbReference>
<dbReference type="InterPro" id="IPR015424">
    <property type="entry name" value="PyrdxlP-dep_Trfase"/>
</dbReference>
<dbReference type="Proteomes" id="UP000673691">
    <property type="component" value="Unassembled WGS sequence"/>
</dbReference>
<feature type="region of interest" description="Disordered" evidence="1">
    <location>
        <begin position="25"/>
        <end position="51"/>
    </location>
</feature>
<dbReference type="Gene3D" id="3.90.1150.10">
    <property type="entry name" value="Aspartate Aminotransferase, domain 1"/>
    <property type="match status" value="1"/>
</dbReference>
<evidence type="ECO:0000256" key="1">
    <source>
        <dbReference type="SAM" id="MobiDB-lite"/>
    </source>
</evidence>
<keyword evidence="3" id="KW-1185">Reference proteome</keyword>
<evidence type="ECO:0008006" key="4">
    <source>
        <dbReference type="Google" id="ProtNLM"/>
    </source>
</evidence>
<gene>
    <name evidence="2" type="ORF">BJ554DRAFT_2961</name>
</gene>
<organism evidence="2 3">
    <name type="scientific">Olpidium bornovanus</name>
    <dbReference type="NCBI Taxonomy" id="278681"/>
    <lineage>
        <taxon>Eukaryota</taxon>
        <taxon>Fungi</taxon>
        <taxon>Fungi incertae sedis</taxon>
        <taxon>Olpidiomycota</taxon>
        <taxon>Olpidiomycotina</taxon>
        <taxon>Olpidiomycetes</taxon>
        <taxon>Olpidiales</taxon>
        <taxon>Olpidiaceae</taxon>
        <taxon>Olpidium</taxon>
    </lineage>
</organism>
<feature type="region of interest" description="Disordered" evidence="1">
    <location>
        <begin position="125"/>
        <end position="222"/>
    </location>
</feature>
<feature type="compositionally biased region" description="Low complexity" evidence="1">
    <location>
        <begin position="30"/>
        <end position="44"/>
    </location>
</feature>
<evidence type="ECO:0000313" key="3">
    <source>
        <dbReference type="Proteomes" id="UP000673691"/>
    </source>
</evidence>
<feature type="compositionally biased region" description="Polar residues" evidence="1">
    <location>
        <begin position="176"/>
        <end position="192"/>
    </location>
</feature>
<protein>
    <recommendedName>
        <fullName evidence="4">Aromatic amino acid beta-eliminating lyase/threonine aldolase domain-containing protein</fullName>
    </recommendedName>
</protein>